<keyword evidence="3 6" id="KW-1133">Transmembrane helix</keyword>
<keyword evidence="4 5" id="KW-0472">Membrane</keyword>
<feature type="transmembrane region" description="Helical" evidence="6">
    <location>
        <begin position="141"/>
        <end position="164"/>
    </location>
</feature>
<evidence type="ECO:0000313" key="9">
    <source>
        <dbReference type="EnsemblMetazoa" id="CapteP90753"/>
    </source>
</evidence>
<reference evidence="9" key="3">
    <citation type="submission" date="2015-06" db="UniProtKB">
        <authorList>
            <consortium name="EnsemblMetazoa"/>
        </authorList>
    </citation>
    <scope>IDENTIFICATION</scope>
</reference>
<dbReference type="OMA" id="IIASSCR"/>
<feature type="transmembrane region" description="Helical" evidence="6">
    <location>
        <begin position="39"/>
        <end position="60"/>
    </location>
</feature>
<feature type="transmembrane region" description="Helical" evidence="6">
    <location>
        <begin position="7"/>
        <end position="27"/>
    </location>
</feature>
<accession>R7TD82</accession>
<dbReference type="AlphaFoldDB" id="R7TD82"/>
<feature type="transmembrane region" description="Helical" evidence="6">
    <location>
        <begin position="184"/>
        <end position="203"/>
    </location>
</feature>
<reference evidence="10" key="1">
    <citation type="submission" date="2012-12" db="EMBL/GenBank/DDBJ databases">
        <authorList>
            <person name="Hellsten U."/>
            <person name="Grimwood J."/>
            <person name="Chapman J.A."/>
            <person name="Shapiro H."/>
            <person name="Aerts A."/>
            <person name="Otillar R.P."/>
            <person name="Terry A.Y."/>
            <person name="Boore J.L."/>
            <person name="Simakov O."/>
            <person name="Marletaz F."/>
            <person name="Cho S.-J."/>
            <person name="Edsinger-Gonzales E."/>
            <person name="Havlak P."/>
            <person name="Kuo D.-H."/>
            <person name="Larsson T."/>
            <person name="Lv J."/>
            <person name="Arendt D."/>
            <person name="Savage R."/>
            <person name="Osoegawa K."/>
            <person name="de Jong P."/>
            <person name="Lindberg D.R."/>
            <person name="Seaver E.C."/>
            <person name="Weisblat D.A."/>
            <person name="Putnam N.H."/>
            <person name="Grigoriev I.V."/>
            <person name="Rokhsar D.S."/>
        </authorList>
    </citation>
    <scope>NUCLEOTIDE SEQUENCE</scope>
    <source>
        <strain evidence="10">I ESC-2004</strain>
    </source>
</reference>
<dbReference type="PANTHER" id="PTHR13439">
    <property type="entry name" value="CT120 PROTEIN"/>
    <property type="match status" value="1"/>
</dbReference>
<dbReference type="EMBL" id="KB310391">
    <property type="protein sequence ID" value="ELT91684.1"/>
    <property type="molecule type" value="Genomic_DNA"/>
</dbReference>
<reference evidence="8 10" key="2">
    <citation type="journal article" date="2013" name="Nature">
        <title>Insights into bilaterian evolution from three spiralian genomes.</title>
        <authorList>
            <person name="Simakov O."/>
            <person name="Marletaz F."/>
            <person name="Cho S.J."/>
            <person name="Edsinger-Gonzales E."/>
            <person name="Havlak P."/>
            <person name="Hellsten U."/>
            <person name="Kuo D.H."/>
            <person name="Larsson T."/>
            <person name="Lv J."/>
            <person name="Arendt D."/>
            <person name="Savage R."/>
            <person name="Osoegawa K."/>
            <person name="de Jong P."/>
            <person name="Grimwood J."/>
            <person name="Chapman J.A."/>
            <person name="Shapiro H."/>
            <person name="Aerts A."/>
            <person name="Otillar R.P."/>
            <person name="Terry A.Y."/>
            <person name="Boore J.L."/>
            <person name="Grigoriev I.V."/>
            <person name="Lindberg D.R."/>
            <person name="Seaver E.C."/>
            <person name="Weisblat D.A."/>
            <person name="Putnam N.H."/>
            <person name="Rokhsar D.S."/>
        </authorList>
    </citation>
    <scope>NUCLEOTIDE SEQUENCE</scope>
    <source>
        <strain evidence="8 10">I ESC-2004</strain>
    </source>
</reference>
<sequence length="219" mass="25397">ISLPNRTVSAVQGIFASIAGLVIISSVEDIMHDRHWLTNAYALFGAPYFFYDTWAMYLAFVNSKDELHALPSSSRIKKFLLKNRLMMCHHIFLPIVYVPVIVWWRQGLGDFFVGCFYLFELAVPFISLRYILLQMQRKKSLIYAINGILLIAVFALCRVLLFPYLYWSYSHYRDINVLSVVTSIPKKCNIGCAFLLIMQLYWLSGIIRTAIRTVRDYVS</sequence>
<feature type="non-terminal residue" evidence="8">
    <location>
        <position position="1"/>
    </location>
</feature>
<name>R7TD82_CAPTE</name>
<evidence type="ECO:0000256" key="6">
    <source>
        <dbReference type="SAM" id="Phobius"/>
    </source>
</evidence>
<evidence type="ECO:0000256" key="4">
    <source>
        <dbReference type="ARBA" id="ARBA00023136"/>
    </source>
</evidence>
<dbReference type="InterPro" id="IPR050846">
    <property type="entry name" value="TLCD"/>
</dbReference>
<evidence type="ECO:0000256" key="3">
    <source>
        <dbReference type="ARBA" id="ARBA00022989"/>
    </source>
</evidence>
<evidence type="ECO:0000313" key="10">
    <source>
        <dbReference type="Proteomes" id="UP000014760"/>
    </source>
</evidence>
<dbReference type="GO" id="GO:0005783">
    <property type="term" value="C:endoplasmic reticulum"/>
    <property type="evidence" value="ECO:0007669"/>
    <property type="project" value="TreeGrafter"/>
</dbReference>
<dbReference type="HOGENOM" id="CLU_049796_0_0_1"/>
<comment type="subcellular location">
    <subcellularLocation>
        <location evidence="1">Membrane</location>
        <topology evidence="1">Multi-pass membrane protein</topology>
    </subcellularLocation>
</comment>
<evidence type="ECO:0000259" key="7">
    <source>
        <dbReference type="PROSITE" id="PS50922"/>
    </source>
</evidence>
<feature type="transmembrane region" description="Helical" evidence="6">
    <location>
        <begin position="111"/>
        <end position="132"/>
    </location>
</feature>
<dbReference type="GO" id="GO:0055088">
    <property type="term" value="P:lipid homeostasis"/>
    <property type="evidence" value="ECO:0007669"/>
    <property type="project" value="TreeGrafter"/>
</dbReference>
<gene>
    <name evidence="8" type="ORF">CAPTEDRAFT_90753</name>
</gene>
<keyword evidence="10" id="KW-1185">Reference proteome</keyword>
<dbReference type="EnsemblMetazoa" id="CapteT90753">
    <property type="protein sequence ID" value="CapteP90753"/>
    <property type="gene ID" value="CapteG90753"/>
</dbReference>
<evidence type="ECO:0000256" key="1">
    <source>
        <dbReference type="ARBA" id="ARBA00004141"/>
    </source>
</evidence>
<organism evidence="8">
    <name type="scientific">Capitella teleta</name>
    <name type="common">Polychaete worm</name>
    <dbReference type="NCBI Taxonomy" id="283909"/>
    <lineage>
        <taxon>Eukaryota</taxon>
        <taxon>Metazoa</taxon>
        <taxon>Spiralia</taxon>
        <taxon>Lophotrochozoa</taxon>
        <taxon>Annelida</taxon>
        <taxon>Polychaeta</taxon>
        <taxon>Sedentaria</taxon>
        <taxon>Scolecida</taxon>
        <taxon>Capitellidae</taxon>
        <taxon>Capitella</taxon>
    </lineage>
</organism>
<evidence type="ECO:0000313" key="8">
    <source>
        <dbReference type="EMBL" id="ELT91684.1"/>
    </source>
</evidence>
<dbReference type="Proteomes" id="UP000014760">
    <property type="component" value="Unassembled WGS sequence"/>
</dbReference>
<dbReference type="SMART" id="SM00724">
    <property type="entry name" value="TLC"/>
    <property type="match status" value="1"/>
</dbReference>
<feature type="domain" description="TLC" evidence="7">
    <location>
        <begin position="1"/>
        <end position="215"/>
    </location>
</feature>
<proteinExistence type="predicted"/>
<dbReference type="STRING" id="283909.R7TD82"/>
<evidence type="ECO:0000256" key="5">
    <source>
        <dbReference type="PROSITE-ProRule" id="PRU00205"/>
    </source>
</evidence>
<dbReference type="PROSITE" id="PS50922">
    <property type="entry name" value="TLC"/>
    <property type="match status" value="1"/>
</dbReference>
<dbReference type="PANTHER" id="PTHR13439:SF66">
    <property type="entry name" value="BCDNA.GH12326"/>
    <property type="match status" value="1"/>
</dbReference>
<dbReference type="Pfam" id="PF03798">
    <property type="entry name" value="TRAM_LAG1_CLN8"/>
    <property type="match status" value="1"/>
</dbReference>
<dbReference type="GO" id="GO:0016020">
    <property type="term" value="C:membrane"/>
    <property type="evidence" value="ECO:0007669"/>
    <property type="project" value="UniProtKB-SubCell"/>
</dbReference>
<evidence type="ECO:0000256" key="2">
    <source>
        <dbReference type="ARBA" id="ARBA00022692"/>
    </source>
</evidence>
<feature type="transmembrane region" description="Helical" evidence="6">
    <location>
        <begin position="85"/>
        <end position="105"/>
    </location>
</feature>
<dbReference type="FunCoup" id="R7TD82">
    <property type="interactions" value="820"/>
</dbReference>
<dbReference type="EMBL" id="AMQN01002904">
    <property type="status" value="NOT_ANNOTATED_CDS"/>
    <property type="molecule type" value="Genomic_DNA"/>
</dbReference>
<keyword evidence="2 5" id="KW-0812">Transmembrane</keyword>
<protein>
    <recommendedName>
        <fullName evidence="7">TLC domain-containing protein</fullName>
    </recommendedName>
</protein>
<dbReference type="InterPro" id="IPR006634">
    <property type="entry name" value="TLC-dom"/>
</dbReference>
<dbReference type="OrthoDB" id="10266980at2759"/>